<sequence length="915" mass="102346">MTVTRGMAPASWSLQSVILIVALVPWQSASADLDTAGMSQSLEPRQVYPFRRYGDVTLLPFVIAQGTRSATWTFKANISSHCRPDIVHLYLQFGGLPVLSPLNASFPDGFVTKRQRLRSLYFPSDSEVRFINISSPDPGQWFAAAFTLDHHQRILQKGLFAPCEVYLSSSLTPYTLDEVVDLLPGQATTHRVARPTYFRFATSRELWSLDFNLSDCKFEANSTTDLCPVIVHATAEVPPVVQDDTVDAEVLQRTTTVNCSDSGTCSGTMTPAVDAWNYILVEPTIDDPLEFKILLSPYDCRIAQLSSAAKSRRKENLEMLEKMFSANATTLRTVLQEYLRVPKFPNSCWPSYELAHVNMPETFGYGYRLDPGPDESNFTSGFNVSLHEPTLITFRVFPVLDSGGTLSISLHLISPGKGEHMPTNVSLRSVLVYGSRPALKEDQKSWEWGSEFQANTSTDGNSRVELHVPFPEFGLWYLGLLPLCYLDDSANYSEPAWVPCEMESVQVDLSINSTACLNNKCGLFGRCFQYISGGMIFSSCYCTSGYRGWGCTDNREARLYSHMLIELLLLTISNVFFMPAVLLAFYRRHFLEGLVYVTTMCASVLYHACDADLSPICVLRPNVLQYCDFLTAVVSLWVTLLCLAEVSMPLRTLVSTFGTLCIAIAVENDRTGFLVIALPAGLGLTLVFGSWVRQCVTRRSCFPQPRFWLVSLAPGAALGIVGAALYLGFETRHNYAYVHSAWHALVGLSLFLVLPPKRRCQCFMLVGDTMQQSYEIYTGKEKDFDKKRLQNMLIVGGTFGVCGHKWYSFLDRKFPGKTVGMVGRKLLCEFAICPPLAFILFVGVGALNSKPFQQSVTEFKKNIVLFCIADWGCFVPAQALNFLFLPPRYRFLYVCGLTLVYDVFLSFILHRARLN</sequence>
<accession>A0ACB7T6G8</accession>
<keyword evidence="2" id="KW-1185">Reference proteome</keyword>
<evidence type="ECO:0000313" key="1">
    <source>
        <dbReference type="EMBL" id="KAH6940494.1"/>
    </source>
</evidence>
<reference evidence="1" key="1">
    <citation type="submission" date="2020-05" db="EMBL/GenBank/DDBJ databases">
        <title>Large-scale comparative analyses of tick genomes elucidate their genetic diversity and vector capacities.</title>
        <authorList>
            <person name="Jia N."/>
            <person name="Wang J."/>
            <person name="Shi W."/>
            <person name="Du L."/>
            <person name="Sun Y."/>
            <person name="Zhan W."/>
            <person name="Jiang J."/>
            <person name="Wang Q."/>
            <person name="Zhang B."/>
            <person name="Ji P."/>
            <person name="Sakyi L.B."/>
            <person name="Cui X."/>
            <person name="Yuan T."/>
            <person name="Jiang B."/>
            <person name="Yang W."/>
            <person name="Lam T.T.-Y."/>
            <person name="Chang Q."/>
            <person name="Ding S."/>
            <person name="Wang X."/>
            <person name="Zhu J."/>
            <person name="Ruan X."/>
            <person name="Zhao L."/>
            <person name="Wei J."/>
            <person name="Que T."/>
            <person name="Du C."/>
            <person name="Cheng J."/>
            <person name="Dai P."/>
            <person name="Han X."/>
            <person name="Huang E."/>
            <person name="Gao Y."/>
            <person name="Liu J."/>
            <person name="Shao H."/>
            <person name="Ye R."/>
            <person name="Li L."/>
            <person name="Wei W."/>
            <person name="Wang X."/>
            <person name="Wang C."/>
            <person name="Yang T."/>
            <person name="Huo Q."/>
            <person name="Li W."/>
            <person name="Guo W."/>
            <person name="Chen H."/>
            <person name="Zhou L."/>
            <person name="Ni X."/>
            <person name="Tian J."/>
            <person name="Zhou Y."/>
            <person name="Sheng Y."/>
            <person name="Liu T."/>
            <person name="Pan Y."/>
            <person name="Xia L."/>
            <person name="Li J."/>
            <person name="Zhao F."/>
            <person name="Cao W."/>
        </authorList>
    </citation>
    <scope>NUCLEOTIDE SEQUENCE</scope>
    <source>
        <strain evidence="1">Hyas-2018</strain>
    </source>
</reference>
<organism evidence="1 2">
    <name type="scientific">Hyalomma asiaticum</name>
    <name type="common">Tick</name>
    <dbReference type="NCBI Taxonomy" id="266040"/>
    <lineage>
        <taxon>Eukaryota</taxon>
        <taxon>Metazoa</taxon>
        <taxon>Ecdysozoa</taxon>
        <taxon>Arthropoda</taxon>
        <taxon>Chelicerata</taxon>
        <taxon>Arachnida</taxon>
        <taxon>Acari</taxon>
        <taxon>Parasitiformes</taxon>
        <taxon>Ixodida</taxon>
        <taxon>Ixodoidea</taxon>
        <taxon>Ixodidae</taxon>
        <taxon>Hyalomminae</taxon>
        <taxon>Hyalomma</taxon>
    </lineage>
</organism>
<dbReference type="EMBL" id="CM023491">
    <property type="protein sequence ID" value="KAH6940494.1"/>
    <property type="molecule type" value="Genomic_DNA"/>
</dbReference>
<evidence type="ECO:0000313" key="2">
    <source>
        <dbReference type="Proteomes" id="UP000821845"/>
    </source>
</evidence>
<protein>
    <submittedName>
        <fullName evidence="1">Uncharacterized protein</fullName>
    </submittedName>
</protein>
<dbReference type="Proteomes" id="UP000821845">
    <property type="component" value="Chromosome 11"/>
</dbReference>
<proteinExistence type="predicted"/>
<comment type="caution">
    <text evidence="1">The sequence shown here is derived from an EMBL/GenBank/DDBJ whole genome shotgun (WGS) entry which is preliminary data.</text>
</comment>
<name>A0ACB7T6G8_HYAAI</name>
<gene>
    <name evidence="1" type="ORF">HPB50_000515</name>
</gene>